<dbReference type="EMBL" id="OCMY01000001">
    <property type="protein sequence ID" value="SOD39726.1"/>
    <property type="molecule type" value="Genomic_DNA"/>
</dbReference>
<name>A0A286C000_9GAMM</name>
<dbReference type="PRINTS" id="PR00508">
    <property type="entry name" value="S21N4MTFRASE"/>
</dbReference>
<proteinExistence type="inferred from homology"/>
<keyword evidence="8" id="KW-1185">Reference proteome</keyword>
<dbReference type="AlphaFoldDB" id="A0A286C000"/>
<dbReference type="InterPro" id="IPR029063">
    <property type="entry name" value="SAM-dependent_MTases_sf"/>
</dbReference>
<dbReference type="RefSeq" id="WP_097097498.1">
    <property type="nucleotide sequence ID" value="NZ_OCMY01000001.1"/>
</dbReference>
<dbReference type="GO" id="GO:0003677">
    <property type="term" value="F:DNA binding"/>
    <property type="evidence" value="ECO:0007669"/>
    <property type="project" value="InterPro"/>
</dbReference>
<accession>A0A286C000</accession>
<dbReference type="Proteomes" id="UP000219271">
    <property type="component" value="Unassembled WGS sequence"/>
</dbReference>
<feature type="region of interest" description="Disordered" evidence="5">
    <location>
        <begin position="315"/>
        <end position="344"/>
    </location>
</feature>
<evidence type="ECO:0000256" key="2">
    <source>
        <dbReference type="ARBA" id="ARBA00022603"/>
    </source>
</evidence>
<dbReference type="Pfam" id="PF01555">
    <property type="entry name" value="N6_N4_Mtase"/>
    <property type="match status" value="1"/>
</dbReference>
<gene>
    <name evidence="7" type="ORF">SAMN06273570_4180</name>
</gene>
<protein>
    <recommendedName>
        <fullName evidence="4">Methyltransferase</fullName>
        <ecNumber evidence="4">2.1.1.-</ecNumber>
    </recommendedName>
</protein>
<dbReference type="OrthoDB" id="9816043at2"/>
<dbReference type="PROSITE" id="PS00092">
    <property type="entry name" value="N6_MTASE"/>
    <property type="match status" value="1"/>
</dbReference>
<evidence type="ECO:0000256" key="3">
    <source>
        <dbReference type="ARBA" id="ARBA00022679"/>
    </source>
</evidence>
<sequence length="417" mass="45880">MKLNLLNGDCLDILKTIDSDSIDSIVTDPPYGLSKTPDMFEVLKRWLEGDDYFHRGNGFMGKAWDSFVPGPVIWKECLRVLKPGGHLLSFFGSRTYDLGVTAIRLAGFDIRDQIMWIYGSGFPKSLDVSKSIDKLAGAQRKVIGQEYNFGVTKSSDGKLAFGDYAGSWDLSLPATDEAIKWDGWGTGLKPAHEPICMARKPFTGNLVDNVLKHDTGAININACRVEPTNDNVSGRWPANLCHDGSYDVLSLFPQTKSSNKRSAEGRDKVVQGTTWLMNNHQSCEYDDSGSASRYFYCPKASKSDRNEGVTSAYVSNAEMTGRKENSAGLESPRAGAGRKSGGLNFHPTVKPTDLMSWLCKLVTPENGTILDPFMGSGSTGKAAVINNFNFVGIEIDKDYFEIAQQRIHFKNDCCKEG</sequence>
<keyword evidence="3 7" id="KW-0808">Transferase</keyword>
<evidence type="ECO:0000313" key="7">
    <source>
        <dbReference type="EMBL" id="SOD39726.1"/>
    </source>
</evidence>
<evidence type="ECO:0000256" key="1">
    <source>
        <dbReference type="ARBA" id="ARBA00006594"/>
    </source>
</evidence>
<dbReference type="InterPro" id="IPR002052">
    <property type="entry name" value="DNA_methylase_N6_adenine_CS"/>
</dbReference>
<dbReference type="PANTHER" id="PTHR13370">
    <property type="entry name" value="RNA METHYLASE-RELATED"/>
    <property type="match status" value="1"/>
</dbReference>
<keyword evidence="2 7" id="KW-0489">Methyltransferase</keyword>
<dbReference type="GO" id="GO:0032259">
    <property type="term" value="P:methylation"/>
    <property type="evidence" value="ECO:0007669"/>
    <property type="project" value="UniProtKB-KW"/>
</dbReference>
<dbReference type="PANTHER" id="PTHR13370:SF3">
    <property type="entry name" value="TRNA (GUANINE(10)-N2)-METHYLTRANSFERASE HOMOLOG"/>
    <property type="match status" value="1"/>
</dbReference>
<comment type="similarity">
    <text evidence="1 4">Belongs to the N(4)/N(6)-methyltransferase family.</text>
</comment>
<evidence type="ECO:0000256" key="4">
    <source>
        <dbReference type="RuleBase" id="RU362026"/>
    </source>
</evidence>
<feature type="domain" description="DNA methylase N-4/N-6" evidence="6">
    <location>
        <begin position="22"/>
        <end position="405"/>
    </location>
</feature>
<dbReference type="GO" id="GO:0009007">
    <property type="term" value="F:site-specific DNA-methyltransferase (adenine-specific) activity"/>
    <property type="evidence" value="ECO:0007669"/>
    <property type="project" value="TreeGrafter"/>
</dbReference>
<dbReference type="InterPro" id="IPR001091">
    <property type="entry name" value="RM_Methyltransferase"/>
</dbReference>
<dbReference type="REBASE" id="299208">
    <property type="entry name" value="M.Eba234ORF4180P"/>
</dbReference>
<organism evidence="7 8">
    <name type="scientific">Candidatus Pantoea floridensis</name>
    <dbReference type="NCBI Taxonomy" id="1938870"/>
    <lineage>
        <taxon>Bacteria</taxon>
        <taxon>Pseudomonadati</taxon>
        <taxon>Pseudomonadota</taxon>
        <taxon>Gammaproteobacteria</taxon>
        <taxon>Enterobacterales</taxon>
        <taxon>Erwiniaceae</taxon>
        <taxon>Pantoea</taxon>
    </lineage>
</organism>
<dbReference type="SUPFAM" id="SSF53335">
    <property type="entry name" value="S-adenosyl-L-methionine-dependent methyltransferases"/>
    <property type="match status" value="1"/>
</dbReference>
<evidence type="ECO:0000259" key="6">
    <source>
        <dbReference type="Pfam" id="PF01555"/>
    </source>
</evidence>
<dbReference type="EC" id="2.1.1.-" evidence="4"/>
<dbReference type="GO" id="GO:0005737">
    <property type="term" value="C:cytoplasm"/>
    <property type="evidence" value="ECO:0007669"/>
    <property type="project" value="TreeGrafter"/>
</dbReference>
<reference evidence="8" key="1">
    <citation type="submission" date="2017-09" db="EMBL/GenBank/DDBJ databases">
        <authorList>
            <person name="Varghese N."/>
            <person name="Submissions S."/>
        </authorList>
    </citation>
    <scope>NUCLEOTIDE SEQUENCE [LARGE SCALE GENOMIC DNA]</scope>
    <source>
        <strain evidence="8">JKS000234</strain>
    </source>
</reference>
<evidence type="ECO:0000313" key="8">
    <source>
        <dbReference type="Proteomes" id="UP000219271"/>
    </source>
</evidence>
<dbReference type="InterPro" id="IPR002941">
    <property type="entry name" value="DNA_methylase_N4/N6"/>
</dbReference>
<evidence type="ECO:0000256" key="5">
    <source>
        <dbReference type="SAM" id="MobiDB-lite"/>
    </source>
</evidence>
<dbReference type="GO" id="GO:0008170">
    <property type="term" value="F:N-methyltransferase activity"/>
    <property type="evidence" value="ECO:0007669"/>
    <property type="project" value="InterPro"/>
</dbReference>
<dbReference type="Gene3D" id="3.40.50.150">
    <property type="entry name" value="Vaccinia Virus protein VP39"/>
    <property type="match status" value="1"/>
</dbReference>